<dbReference type="InterPro" id="IPR012373">
    <property type="entry name" value="Ferrdict_sens_TM"/>
</dbReference>
<dbReference type="Proteomes" id="UP000319976">
    <property type="component" value="Chromosome"/>
</dbReference>
<sequence length="590" mass="64488">MSSSPESAGKQFHVNDDGFLELVVRYQDGDLSPEELQRLSDEICSDTAKRKLFQKTQLRTARIHDLLRMDAFGDSSEFMGREPDTPKTAVGRIESRKSNFRFSRYLQVGLVAVALLGMLALFLWSKTEDSIGVKHEEMAVEAPQISDPVDKPSVLLIEEVRAKFFGSAELVSGAVVESQRDYMLQSGMVKLKFPHGATTIIEAPAAFHVASNNRLLLNSGSCSVHAPPGAEGFEVLTPLTRVVDRGTRFFVNVKPNNETEVHVIEGAADLYTNSEGTTEEDTAETTSSSILQAEVPLQLKGGEAVRVGGFADLVGEITKFGRDAYLPQLPDRLIEYTASTNEFGGADELESIAVQRGGQRMDYSVDELIPVEVTWFCADSEPDSNGFLAGHKKSPHSPASNLKDRKLATGIINFGGQPRPMPYIPSSDSDVGVPAEEIAGLGIRFTQPLVNQQGPDFVLFEVQMFSNPHDGDPFHVYPMPNRTGLKPMTVTKFDIPLDSPIAREVTPLWSHRFSNPIRSLGELGATEAPLKVNVSYQHFRAIGVGIDLSDMGYLEGEEVEALFFQHAAEGDASKVDPVFIAGLPPFSAQN</sequence>
<name>A0A517T9W8_9PLAN</name>
<accession>A0A517T9W8</accession>
<dbReference type="Pfam" id="PF04773">
    <property type="entry name" value="FecR"/>
    <property type="match status" value="1"/>
</dbReference>
<evidence type="ECO:0000313" key="4">
    <source>
        <dbReference type="Proteomes" id="UP000319976"/>
    </source>
</evidence>
<keyword evidence="1" id="KW-0812">Transmembrane</keyword>
<organism evidence="3 4">
    <name type="scientific">Calycomorphotria hydatis</name>
    <dbReference type="NCBI Taxonomy" id="2528027"/>
    <lineage>
        <taxon>Bacteria</taxon>
        <taxon>Pseudomonadati</taxon>
        <taxon>Planctomycetota</taxon>
        <taxon>Planctomycetia</taxon>
        <taxon>Planctomycetales</taxon>
        <taxon>Planctomycetaceae</taxon>
        <taxon>Calycomorphotria</taxon>
    </lineage>
</organism>
<keyword evidence="4" id="KW-1185">Reference proteome</keyword>
<dbReference type="GO" id="GO:0016989">
    <property type="term" value="F:sigma factor antagonist activity"/>
    <property type="evidence" value="ECO:0007669"/>
    <property type="project" value="TreeGrafter"/>
</dbReference>
<dbReference type="Gene3D" id="2.60.120.1440">
    <property type="match status" value="1"/>
</dbReference>
<dbReference type="OrthoDB" id="226716at2"/>
<feature type="transmembrane region" description="Helical" evidence="1">
    <location>
        <begin position="105"/>
        <end position="124"/>
    </location>
</feature>
<keyword evidence="1" id="KW-0472">Membrane</keyword>
<reference evidence="3 4" key="1">
    <citation type="submission" date="2019-02" db="EMBL/GenBank/DDBJ databases">
        <title>Deep-cultivation of Planctomycetes and their phenomic and genomic characterization uncovers novel biology.</title>
        <authorList>
            <person name="Wiegand S."/>
            <person name="Jogler M."/>
            <person name="Boedeker C."/>
            <person name="Pinto D."/>
            <person name="Vollmers J."/>
            <person name="Rivas-Marin E."/>
            <person name="Kohn T."/>
            <person name="Peeters S.H."/>
            <person name="Heuer A."/>
            <person name="Rast P."/>
            <person name="Oberbeckmann S."/>
            <person name="Bunk B."/>
            <person name="Jeske O."/>
            <person name="Meyerdierks A."/>
            <person name="Storesund J.E."/>
            <person name="Kallscheuer N."/>
            <person name="Luecker S."/>
            <person name="Lage O.M."/>
            <person name="Pohl T."/>
            <person name="Merkel B.J."/>
            <person name="Hornburger P."/>
            <person name="Mueller R.-W."/>
            <person name="Bruemmer F."/>
            <person name="Labrenz M."/>
            <person name="Spormann A.M."/>
            <person name="Op den Camp H."/>
            <person name="Overmann J."/>
            <person name="Amann R."/>
            <person name="Jetten M.S.M."/>
            <person name="Mascher T."/>
            <person name="Medema M.H."/>
            <person name="Devos D.P."/>
            <person name="Kaster A.-K."/>
            <person name="Ovreas L."/>
            <person name="Rohde M."/>
            <person name="Galperin M.Y."/>
            <person name="Jogler C."/>
        </authorList>
    </citation>
    <scope>NUCLEOTIDE SEQUENCE [LARGE SCALE GENOMIC DNA]</scope>
    <source>
        <strain evidence="3 4">V22</strain>
    </source>
</reference>
<feature type="domain" description="FecR protein" evidence="2">
    <location>
        <begin position="196"/>
        <end position="268"/>
    </location>
</feature>
<evidence type="ECO:0000256" key="1">
    <source>
        <dbReference type="SAM" id="Phobius"/>
    </source>
</evidence>
<protein>
    <submittedName>
        <fullName evidence="3">FecR protein</fullName>
    </submittedName>
</protein>
<dbReference type="KEGG" id="chya:V22_23960"/>
<dbReference type="RefSeq" id="WP_145262919.1">
    <property type="nucleotide sequence ID" value="NZ_CP036316.1"/>
</dbReference>
<dbReference type="PANTHER" id="PTHR30273">
    <property type="entry name" value="PERIPLASMIC SIGNAL SENSOR AND SIGMA FACTOR ACTIVATOR FECR-RELATED"/>
    <property type="match status" value="1"/>
</dbReference>
<keyword evidence="1" id="KW-1133">Transmembrane helix</keyword>
<evidence type="ECO:0000259" key="2">
    <source>
        <dbReference type="Pfam" id="PF04773"/>
    </source>
</evidence>
<dbReference type="AlphaFoldDB" id="A0A517T9W8"/>
<gene>
    <name evidence="3" type="ORF">V22_23960</name>
</gene>
<dbReference type="PANTHER" id="PTHR30273:SF2">
    <property type="entry name" value="PROTEIN FECR"/>
    <property type="match status" value="1"/>
</dbReference>
<proteinExistence type="predicted"/>
<dbReference type="EMBL" id="CP036316">
    <property type="protein sequence ID" value="QDT65149.1"/>
    <property type="molecule type" value="Genomic_DNA"/>
</dbReference>
<evidence type="ECO:0000313" key="3">
    <source>
        <dbReference type="EMBL" id="QDT65149.1"/>
    </source>
</evidence>
<dbReference type="InterPro" id="IPR006860">
    <property type="entry name" value="FecR"/>
</dbReference>